<comment type="caution">
    <text evidence="1">The sequence shown here is derived from an EMBL/GenBank/DDBJ whole genome shotgun (WGS) entry which is preliminary data.</text>
</comment>
<dbReference type="PANTHER" id="PTHR14097:SF8">
    <property type="entry name" value="NAD(P)-BINDING DOMAIN-CONTAINING PROTEIN"/>
    <property type="match status" value="1"/>
</dbReference>
<dbReference type="Proteomes" id="UP000015100">
    <property type="component" value="Unassembled WGS sequence"/>
</dbReference>
<evidence type="ECO:0008006" key="3">
    <source>
        <dbReference type="Google" id="ProtNLM"/>
    </source>
</evidence>
<dbReference type="eggNOG" id="ENOG502S03H">
    <property type="taxonomic scope" value="Eukaryota"/>
</dbReference>
<dbReference type="SUPFAM" id="SSF51735">
    <property type="entry name" value="NAD(P)-binding Rossmann-fold domains"/>
    <property type="match status" value="1"/>
</dbReference>
<reference evidence="1 2" key="1">
    <citation type="journal article" date="2013" name="PLoS Genet.">
        <title>Genomic mechanisms accounting for the adaptation to parasitism in nematode-trapping fungi.</title>
        <authorList>
            <person name="Meerupati T."/>
            <person name="Andersson K.M."/>
            <person name="Friman E."/>
            <person name="Kumar D."/>
            <person name="Tunlid A."/>
            <person name="Ahren D."/>
        </authorList>
    </citation>
    <scope>NUCLEOTIDE SEQUENCE [LARGE SCALE GENOMIC DNA]</scope>
    <source>
        <strain evidence="1 2">CBS 200.50</strain>
    </source>
</reference>
<evidence type="ECO:0000313" key="1">
    <source>
        <dbReference type="EMBL" id="EPS35418.1"/>
    </source>
</evidence>
<evidence type="ECO:0000313" key="2">
    <source>
        <dbReference type="Proteomes" id="UP000015100"/>
    </source>
</evidence>
<gene>
    <name evidence="1" type="ORF">H072_11211</name>
</gene>
<sequence>MSHIIITGATGLAGSAILQQALANPAVSKISILSRRPVASAEGNSKANVIIHKDFSSYPPELLSQLSGASACIWAQGKSSIGMTEEDYTVLTKDYPIAAAQAFKTLPATGGKFNFVHVSGRGANTEGKGQMFARVKGDAEKVLLGIAAEHSTFSVYNLRPAGIDPGKNWSADRKQSGIERTFFAIAPVIRPFMPGLFTPVYSLADVAIELALGDGAKLTGDGINADGFTLENSAIRRLAGL</sequence>
<dbReference type="InterPro" id="IPR036291">
    <property type="entry name" value="NAD(P)-bd_dom_sf"/>
</dbReference>
<keyword evidence="2" id="KW-1185">Reference proteome</keyword>
<reference evidence="2" key="2">
    <citation type="submission" date="2013-04" db="EMBL/GenBank/DDBJ databases">
        <title>Genomic mechanisms accounting for the adaptation to parasitism in nematode-trapping fungi.</title>
        <authorList>
            <person name="Ahren D.G."/>
        </authorList>
    </citation>
    <scope>NUCLEOTIDE SEQUENCE [LARGE SCALE GENOMIC DNA]</scope>
    <source>
        <strain evidence="2">CBS 200.50</strain>
    </source>
</reference>
<dbReference type="EMBL" id="AQGS01001161">
    <property type="protein sequence ID" value="EPS35418.1"/>
    <property type="molecule type" value="Genomic_DNA"/>
</dbReference>
<dbReference type="HOGENOM" id="CLU_071330_5_1_1"/>
<dbReference type="PANTHER" id="PTHR14097">
    <property type="entry name" value="OXIDOREDUCTASE HTATIP2"/>
    <property type="match status" value="1"/>
</dbReference>
<accession>S8B8Q9</accession>
<dbReference type="OrthoDB" id="9975943at2759"/>
<organism evidence="1 2">
    <name type="scientific">Dactylellina haptotyla (strain CBS 200.50)</name>
    <name type="common">Nematode-trapping fungus</name>
    <name type="synonym">Monacrosporium haptotylum</name>
    <dbReference type="NCBI Taxonomy" id="1284197"/>
    <lineage>
        <taxon>Eukaryota</taxon>
        <taxon>Fungi</taxon>
        <taxon>Dikarya</taxon>
        <taxon>Ascomycota</taxon>
        <taxon>Pezizomycotina</taxon>
        <taxon>Orbiliomycetes</taxon>
        <taxon>Orbiliales</taxon>
        <taxon>Orbiliaceae</taxon>
        <taxon>Dactylellina</taxon>
    </lineage>
</organism>
<dbReference type="OMA" id="CGVEHPK"/>
<dbReference type="AlphaFoldDB" id="S8B8Q9"/>
<name>S8B8Q9_DACHA</name>
<dbReference type="Gene3D" id="3.40.50.720">
    <property type="entry name" value="NAD(P)-binding Rossmann-like Domain"/>
    <property type="match status" value="1"/>
</dbReference>
<proteinExistence type="predicted"/>
<protein>
    <recommendedName>
        <fullName evidence="3">NAD(P)-binding domain-containing protein</fullName>
    </recommendedName>
</protein>